<dbReference type="Pfam" id="PF13865">
    <property type="entry name" value="FoP_duplication"/>
    <property type="match status" value="1"/>
</dbReference>
<feature type="domain" description="Chromatin target of PRMT1 protein C-terminal" evidence="3">
    <location>
        <begin position="133"/>
        <end position="231"/>
    </location>
</feature>
<evidence type="ECO:0000256" key="1">
    <source>
        <dbReference type="ARBA" id="ARBA00022884"/>
    </source>
</evidence>
<sequence>FTWLRSNHENTIRNLRENSAVQHQASVKNRRLAQQMERRPAVMAALKLKKRSLRQRLGQPMASNVKDRLTLTGSARGGRGNARTRGRGRSGGRGRGGRLARSQSMQSLNRSNSGGDTFRFRRGQGRVFRGNSQRRPFRRGGWPGLGSPRGGRGLRGGRGGGVGNRFTRGRGGSFRRNGRMRAGRGRGSRGRQMQAVPSKEELDLQLDQYMASTKSHLDRELDSYMNQAQDETWD</sequence>
<dbReference type="PANTHER" id="PTHR48426">
    <property type="entry name" value="CHROMATIN TARGET OF PRMT1 PROTEIN"/>
    <property type="match status" value="1"/>
</dbReference>
<keyword evidence="5" id="KW-1185">Reference proteome</keyword>
<evidence type="ECO:0000313" key="4">
    <source>
        <dbReference type="EMBL" id="PNF34738.1"/>
    </source>
</evidence>
<dbReference type="GO" id="GO:0003723">
    <property type="term" value="F:RNA binding"/>
    <property type="evidence" value="ECO:0007669"/>
    <property type="project" value="UniProtKB-KW"/>
</dbReference>
<dbReference type="InParanoid" id="A0A2J7R1N9"/>
<evidence type="ECO:0000256" key="2">
    <source>
        <dbReference type="SAM" id="MobiDB-lite"/>
    </source>
</evidence>
<dbReference type="InterPro" id="IPR025715">
    <property type="entry name" value="FoP_C"/>
</dbReference>
<dbReference type="OrthoDB" id="446014at2759"/>
<dbReference type="AlphaFoldDB" id="A0A2J7R1N9"/>
<feature type="compositionally biased region" description="Gly residues" evidence="2">
    <location>
        <begin position="141"/>
        <end position="163"/>
    </location>
</feature>
<accession>A0A2J7R1N9</accession>
<reference evidence="4 5" key="1">
    <citation type="submission" date="2017-12" db="EMBL/GenBank/DDBJ databases">
        <title>Hemimetabolous genomes reveal molecular basis of termite eusociality.</title>
        <authorList>
            <person name="Harrison M.C."/>
            <person name="Jongepier E."/>
            <person name="Robertson H.M."/>
            <person name="Arning N."/>
            <person name="Bitard-Feildel T."/>
            <person name="Chao H."/>
            <person name="Childers C.P."/>
            <person name="Dinh H."/>
            <person name="Doddapaneni H."/>
            <person name="Dugan S."/>
            <person name="Gowin J."/>
            <person name="Greiner C."/>
            <person name="Han Y."/>
            <person name="Hu H."/>
            <person name="Hughes D.S.T."/>
            <person name="Huylmans A.-K."/>
            <person name="Kemena C."/>
            <person name="Kremer L.P.M."/>
            <person name="Lee S.L."/>
            <person name="Lopez-Ezquerra A."/>
            <person name="Mallet L."/>
            <person name="Monroy-Kuhn J.M."/>
            <person name="Moser A."/>
            <person name="Murali S.C."/>
            <person name="Muzny D.M."/>
            <person name="Otani S."/>
            <person name="Piulachs M.-D."/>
            <person name="Poelchau M."/>
            <person name="Qu J."/>
            <person name="Schaub F."/>
            <person name="Wada-Katsumata A."/>
            <person name="Worley K.C."/>
            <person name="Xie Q."/>
            <person name="Ylla G."/>
            <person name="Poulsen M."/>
            <person name="Gibbs R.A."/>
            <person name="Schal C."/>
            <person name="Richards S."/>
            <person name="Belles X."/>
            <person name="Korb J."/>
            <person name="Bornberg-Bauer E."/>
        </authorList>
    </citation>
    <scope>NUCLEOTIDE SEQUENCE [LARGE SCALE GENOMIC DNA]</scope>
    <source>
        <tissue evidence="4">Whole body</tissue>
    </source>
</reference>
<feature type="non-terminal residue" evidence="4">
    <location>
        <position position="1"/>
    </location>
</feature>
<evidence type="ECO:0000313" key="5">
    <source>
        <dbReference type="Proteomes" id="UP000235965"/>
    </source>
</evidence>
<organism evidence="4 5">
    <name type="scientific">Cryptotermes secundus</name>
    <dbReference type="NCBI Taxonomy" id="105785"/>
    <lineage>
        <taxon>Eukaryota</taxon>
        <taxon>Metazoa</taxon>
        <taxon>Ecdysozoa</taxon>
        <taxon>Arthropoda</taxon>
        <taxon>Hexapoda</taxon>
        <taxon>Insecta</taxon>
        <taxon>Pterygota</taxon>
        <taxon>Neoptera</taxon>
        <taxon>Polyneoptera</taxon>
        <taxon>Dictyoptera</taxon>
        <taxon>Blattodea</taxon>
        <taxon>Blattoidea</taxon>
        <taxon>Termitoidae</taxon>
        <taxon>Kalotermitidae</taxon>
        <taxon>Cryptotermitinae</taxon>
        <taxon>Cryptotermes</taxon>
    </lineage>
</organism>
<feature type="region of interest" description="Disordered" evidence="2">
    <location>
        <begin position="53"/>
        <end position="197"/>
    </location>
</feature>
<gene>
    <name evidence="4" type="ORF">B7P43_G05454</name>
</gene>
<feature type="compositionally biased region" description="Basic residues" evidence="2">
    <location>
        <begin position="176"/>
        <end position="189"/>
    </location>
</feature>
<dbReference type="STRING" id="105785.A0A2J7R1N9"/>
<comment type="caution">
    <text evidence="4">The sequence shown here is derived from an EMBL/GenBank/DDBJ whole genome shotgun (WGS) entry which is preliminary data.</text>
</comment>
<feature type="compositionally biased region" description="Polar residues" evidence="2">
    <location>
        <begin position="103"/>
        <end position="115"/>
    </location>
</feature>
<keyword evidence="1" id="KW-0694">RNA-binding</keyword>
<proteinExistence type="predicted"/>
<evidence type="ECO:0000259" key="3">
    <source>
        <dbReference type="SMART" id="SM01218"/>
    </source>
</evidence>
<dbReference type="InterPro" id="IPR052656">
    <property type="entry name" value="CTOP_PRMT1"/>
</dbReference>
<protein>
    <recommendedName>
        <fullName evidence="3">Chromatin target of PRMT1 protein C-terminal domain-containing protein</fullName>
    </recommendedName>
</protein>
<dbReference type="SMART" id="SM01218">
    <property type="entry name" value="FoP_duplication"/>
    <property type="match status" value="1"/>
</dbReference>
<name>A0A2J7R1N9_9NEOP</name>
<dbReference type="PANTHER" id="PTHR48426:SF1">
    <property type="entry name" value="CHROMATIN TARGET OF PRMT1 PROTEIN"/>
    <property type="match status" value="1"/>
</dbReference>
<dbReference type="EMBL" id="NEVH01008206">
    <property type="protein sequence ID" value="PNF34738.1"/>
    <property type="molecule type" value="Genomic_DNA"/>
</dbReference>
<dbReference type="Proteomes" id="UP000235965">
    <property type="component" value="Unassembled WGS sequence"/>
</dbReference>
<feature type="compositionally biased region" description="Basic residues" evidence="2">
    <location>
        <begin position="82"/>
        <end position="98"/>
    </location>
</feature>